<name>A0ABM7WU61_9BACT</name>
<evidence type="ECO:0000259" key="1">
    <source>
        <dbReference type="SMART" id="SM00563"/>
    </source>
</evidence>
<dbReference type="SMART" id="SM00563">
    <property type="entry name" value="PlsC"/>
    <property type="match status" value="1"/>
</dbReference>
<sequence>MPELSAAVMERLRAWTYALGGPGTRARLEKLTPPRNEYGVDPYGFDAEFTIAAIAPLLWLYRKYFRVQLTGVDRIPSEGRVVLVSNHSGQLPFDAAMIEVACLVEKDPPRAVRALVEKWVPTLPFVSTFMARCGQIVGTPENCRRLLAADEAILVFPEGVRGLNKPFKERYHLQRFGPGFLRLALESGAPIVPVGVVGAEEQAPALLDLKPLARLLAFPAFPITPTILPFPLPSRYHILFGEPLRFQGSPDEEDQELEKKVTEVEAAVRELLARGLAERKHVYW</sequence>
<dbReference type="Pfam" id="PF01553">
    <property type="entry name" value="Acyltransferase"/>
    <property type="match status" value="1"/>
</dbReference>
<dbReference type="EMBL" id="AP025591">
    <property type="protein sequence ID" value="BDG03034.1"/>
    <property type="molecule type" value="Genomic_DNA"/>
</dbReference>
<proteinExistence type="predicted"/>
<evidence type="ECO:0000313" key="3">
    <source>
        <dbReference type="Proteomes" id="UP001162891"/>
    </source>
</evidence>
<protein>
    <recommendedName>
        <fullName evidence="1">Phospholipid/glycerol acyltransferase domain-containing protein</fullName>
    </recommendedName>
</protein>
<dbReference type="RefSeq" id="WP_248360713.1">
    <property type="nucleotide sequence ID" value="NZ_AP025591.1"/>
</dbReference>
<organism evidence="2 3">
    <name type="scientific">Anaeromyxobacter oryzae</name>
    <dbReference type="NCBI Taxonomy" id="2918170"/>
    <lineage>
        <taxon>Bacteria</taxon>
        <taxon>Pseudomonadati</taxon>
        <taxon>Myxococcota</taxon>
        <taxon>Myxococcia</taxon>
        <taxon>Myxococcales</taxon>
        <taxon>Cystobacterineae</taxon>
        <taxon>Anaeromyxobacteraceae</taxon>
        <taxon>Anaeromyxobacter</taxon>
    </lineage>
</organism>
<feature type="domain" description="Phospholipid/glycerol acyltransferase" evidence="1">
    <location>
        <begin position="81"/>
        <end position="199"/>
    </location>
</feature>
<dbReference type="CDD" id="cd07987">
    <property type="entry name" value="LPLAT_MGAT-like"/>
    <property type="match status" value="1"/>
</dbReference>
<accession>A0ABM7WU61</accession>
<dbReference type="PANTHER" id="PTHR22753:SF14">
    <property type="entry name" value="MONOACYLGLYCEROL_DIACYLGLYCEROL O-ACYLTRANSFERASE"/>
    <property type="match status" value="1"/>
</dbReference>
<evidence type="ECO:0000313" key="2">
    <source>
        <dbReference type="EMBL" id="BDG03034.1"/>
    </source>
</evidence>
<dbReference type="SUPFAM" id="SSF69593">
    <property type="entry name" value="Glycerol-3-phosphate (1)-acyltransferase"/>
    <property type="match status" value="1"/>
</dbReference>
<reference evidence="3" key="1">
    <citation type="journal article" date="2022" name="Int. J. Syst. Evol. Microbiol.">
        <title>Anaeromyxobacter oryzae sp. nov., Anaeromyxobacter diazotrophicus sp. nov. and Anaeromyxobacter paludicola sp. nov., isolated from paddy soils.</title>
        <authorList>
            <person name="Itoh H."/>
            <person name="Xu Z."/>
            <person name="Mise K."/>
            <person name="Masuda Y."/>
            <person name="Ushijima N."/>
            <person name="Hayakawa C."/>
            <person name="Shiratori Y."/>
            <person name="Senoo K."/>
        </authorList>
    </citation>
    <scope>NUCLEOTIDE SEQUENCE [LARGE SCALE GENOMIC DNA]</scope>
    <source>
        <strain evidence="3">Red232</strain>
    </source>
</reference>
<dbReference type="InterPro" id="IPR002123">
    <property type="entry name" value="Plipid/glycerol_acylTrfase"/>
</dbReference>
<dbReference type="Proteomes" id="UP001162891">
    <property type="component" value="Chromosome"/>
</dbReference>
<gene>
    <name evidence="2" type="ORF">AMOR_20300</name>
</gene>
<dbReference type="PANTHER" id="PTHR22753">
    <property type="entry name" value="TRANSMEMBRANE PROTEIN 68"/>
    <property type="match status" value="1"/>
</dbReference>
<keyword evidence="3" id="KW-1185">Reference proteome</keyword>